<reference evidence="1" key="1">
    <citation type="submission" date="2015-06" db="UniProtKB">
        <authorList>
            <consortium name="EnsemblPlants"/>
        </authorList>
    </citation>
    <scope>IDENTIFICATION</scope>
</reference>
<dbReference type="InterPro" id="IPR036047">
    <property type="entry name" value="F-box-like_dom_sf"/>
</dbReference>
<dbReference type="EnsemblPlants" id="EMT09200">
    <property type="protein sequence ID" value="EMT09200"/>
    <property type="gene ID" value="F775_23103"/>
</dbReference>
<organism evidence="1">
    <name type="scientific">Aegilops tauschii</name>
    <name type="common">Tausch's goatgrass</name>
    <name type="synonym">Aegilops squarrosa</name>
    <dbReference type="NCBI Taxonomy" id="37682"/>
    <lineage>
        <taxon>Eukaryota</taxon>
        <taxon>Viridiplantae</taxon>
        <taxon>Streptophyta</taxon>
        <taxon>Embryophyta</taxon>
        <taxon>Tracheophyta</taxon>
        <taxon>Spermatophyta</taxon>
        <taxon>Magnoliopsida</taxon>
        <taxon>Liliopsida</taxon>
        <taxon>Poales</taxon>
        <taxon>Poaceae</taxon>
        <taxon>BOP clade</taxon>
        <taxon>Pooideae</taxon>
        <taxon>Triticodae</taxon>
        <taxon>Triticeae</taxon>
        <taxon>Triticinae</taxon>
        <taxon>Aegilops</taxon>
    </lineage>
</organism>
<dbReference type="PANTHER" id="PTHR32133:SF394">
    <property type="entry name" value="F-BOX DOMAIN-CONTAINING PROTEIN"/>
    <property type="match status" value="1"/>
</dbReference>
<proteinExistence type="predicted"/>
<evidence type="ECO:0000313" key="1">
    <source>
        <dbReference type="EnsemblPlants" id="EMT09200"/>
    </source>
</evidence>
<dbReference type="PANTHER" id="PTHR32133">
    <property type="entry name" value="OS07G0120400 PROTEIN"/>
    <property type="match status" value="1"/>
</dbReference>
<name>M8B6G2_AEGTA</name>
<accession>M8B6G2</accession>
<evidence type="ECO:0008006" key="2">
    <source>
        <dbReference type="Google" id="ProtNLM"/>
    </source>
</evidence>
<sequence>MVEELVEKILLSIPLEEPEILVRASLACTPWCRLLSGNPFRSRYLALHGTAPVLGFLQSWVDGGPEHFIPTKNFFPAVPFPNGKALSCSTDARATFFLGARNSVMKLSSGIPCPGGGPTCESLTTSAQPRCSAPWTAATMQPATRARFPWLVSRTRDVWMMTNILSCGRLCTHHTPRSGLLRPVFT</sequence>
<dbReference type="AlphaFoldDB" id="M8B6G2"/>
<dbReference type="SUPFAM" id="SSF81383">
    <property type="entry name" value="F-box domain"/>
    <property type="match status" value="1"/>
</dbReference>
<protein>
    <recommendedName>
        <fullName evidence="2">F-box domain-containing protein</fullName>
    </recommendedName>
</protein>